<dbReference type="AlphaFoldDB" id="A0A540X0R4"/>
<dbReference type="EMBL" id="VIFM01000057">
    <property type="protein sequence ID" value="TQF14846.1"/>
    <property type="molecule type" value="Genomic_DNA"/>
</dbReference>
<gene>
    <name evidence="3" type="ORF">FJV41_16600</name>
</gene>
<comment type="caution">
    <text evidence="3">The sequence shown here is derived from an EMBL/GenBank/DDBJ whole genome shotgun (WGS) entry which is preliminary data.</text>
</comment>
<protein>
    <recommendedName>
        <fullName evidence="5">Tetratricopeptide repeat protein</fullName>
    </recommendedName>
</protein>
<dbReference type="Proteomes" id="UP000315369">
    <property type="component" value="Unassembled WGS sequence"/>
</dbReference>
<evidence type="ECO:0008006" key="5">
    <source>
        <dbReference type="Google" id="ProtNLM"/>
    </source>
</evidence>
<dbReference type="OrthoDB" id="5509770at2"/>
<name>A0A540X0R4_9BACT</name>
<keyword evidence="2" id="KW-0732">Signal</keyword>
<evidence type="ECO:0000313" key="3">
    <source>
        <dbReference type="EMBL" id="TQF14846.1"/>
    </source>
</evidence>
<reference evidence="3 4" key="1">
    <citation type="submission" date="2019-06" db="EMBL/GenBank/DDBJ databases">
        <authorList>
            <person name="Livingstone P."/>
            <person name="Whitworth D."/>
        </authorList>
    </citation>
    <scope>NUCLEOTIDE SEQUENCE [LARGE SCALE GENOMIC DNA]</scope>
    <source>
        <strain evidence="3 4">AM401</strain>
    </source>
</reference>
<keyword evidence="4" id="KW-1185">Reference proteome</keyword>
<feature type="chain" id="PRO_5022146548" description="Tetratricopeptide repeat protein" evidence="2">
    <location>
        <begin position="20"/>
        <end position="364"/>
    </location>
</feature>
<organism evidence="3 4">
    <name type="scientific">Myxococcus llanfairpwllgwyngyllgogerychwyrndrobwllllantysiliogogogochensis</name>
    <dbReference type="NCBI Taxonomy" id="2590453"/>
    <lineage>
        <taxon>Bacteria</taxon>
        <taxon>Pseudomonadati</taxon>
        <taxon>Myxococcota</taxon>
        <taxon>Myxococcia</taxon>
        <taxon>Myxococcales</taxon>
        <taxon>Cystobacterineae</taxon>
        <taxon>Myxococcaceae</taxon>
        <taxon>Myxococcus</taxon>
    </lineage>
</organism>
<proteinExistence type="predicted"/>
<evidence type="ECO:0000313" key="4">
    <source>
        <dbReference type="Proteomes" id="UP000315369"/>
    </source>
</evidence>
<feature type="repeat" description="TPR" evidence="1">
    <location>
        <begin position="157"/>
        <end position="190"/>
    </location>
</feature>
<accession>A0A540X0R4</accession>
<dbReference type="RefSeq" id="WP_141643469.1">
    <property type="nucleotide sequence ID" value="NZ_VIFM01000057.1"/>
</dbReference>
<feature type="signal peptide" evidence="2">
    <location>
        <begin position="1"/>
        <end position="19"/>
    </location>
</feature>
<dbReference type="PROSITE" id="PS50005">
    <property type="entry name" value="TPR"/>
    <property type="match status" value="1"/>
</dbReference>
<keyword evidence="1" id="KW-0802">TPR repeat</keyword>
<sequence length="364" mass="40701">MSAKVLLVAVWGVLTPVLAQVPSSAAPKPSVATPATLSPTAKEGIRLAQRDCPSDGFDKARCARAIALLEEAANENPNQQDVQLALAQAYWNTSFRESPQGRSRGDLRQRSLDIYQRQVELGSKDARPYWELSLRQKDEAQRLPLLRRTVELNPVHPQANRELARTELSVGEVDAAVRSYQKHLEVSPYRDSSDALAHLDFAKQLEGAGRPKDAAQVTERVSTLMQGERRATRCEVWRSADPKLYAQKAELSKKVKELLPYCTETASLEQAAELERQGRVDEAIVAAKRQLEENPKPEATHVMLERLYQSKGEPAQAAQVATQTLEQEPDAKEKCERFRELAPTTVRAMPQDQVEALRRDCHQP</sequence>
<dbReference type="SUPFAM" id="SSF48452">
    <property type="entry name" value="TPR-like"/>
    <property type="match status" value="1"/>
</dbReference>
<evidence type="ECO:0000256" key="1">
    <source>
        <dbReference type="PROSITE-ProRule" id="PRU00339"/>
    </source>
</evidence>
<dbReference type="InterPro" id="IPR019734">
    <property type="entry name" value="TPR_rpt"/>
</dbReference>
<dbReference type="Gene3D" id="1.25.40.10">
    <property type="entry name" value="Tetratricopeptide repeat domain"/>
    <property type="match status" value="3"/>
</dbReference>
<evidence type="ECO:0000256" key="2">
    <source>
        <dbReference type="SAM" id="SignalP"/>
    </source>
</evidence>
<dbReference type="InterPro" id="IPR011990">
    <property type="entry name" value="TPR-like_helical_dom_sf"/>
</dbReference>